<reference evidence="1" key="1">
    <citation type="journal article" date="2015" name="Nature">
        <title>Complex archaea that bridge the gap between prokaryotes and eukaryotes.</title>
        <authorList>
            <person name="Spang A."/>
            <person name="Saw J.H."/>
            <person name="Jorgensen S.L."/>
            <person name="Zaremba-Niedzwiedzka K."/>
            <person name="Martijn J."/>
            <person name="Lind A.E."/>
            <person name="van Eijk R."/>
            <person name="Schleper C."/>
            <person name="Guy L."/>
            <person name="Ettema T.J."/>
        </authorList>
    </citation>
    <scope>NUCLEOTIDE SEQUENCE</scope>
</reference>
<evidence type="ECO:0000313" key="1">
    <source>
        <dbReference type="EMBL" id="KKN27597.1"/>
    </source>
</evidence>
<comment type="caution">
    <text evidence="1">The sequence shown here is derived from an EMBL/GenBank/DDBJ whole genome shotgun (WGS) entry which is preliminary data.</text>
</comment>
<organism evidence="1">
    <name type="scientific">marine sediment metagenome</name>
    <dbReference type="NCBI Taxonomy" id="412755"/>
    <lineage>
        <taxon>unclassified sequences</taxon>
        <taxon>metagenomes</taxon>
        <taxon>ecological metagenomes</taxon>
    </lineage>
</organism>
<accession>A0A0F9PSB3</accession>
<protein>
    <submittedName>
        <fullName evidence="1">Uncharacterized protein</fullName>
    </submittedName>
</protein>
<sequence>MEEGEAKADESSKYNEAALQIIRLNNLWVKIETCVNEGELYKWQYLLDSIWRELRADVNHLSETVENGNTYSEKDKTLRMNKYLKLKVLVMGSNTRTEWNNALNQRHEFLKQLQDDVGKGGIFVDKSERDYE</sequence>
<name>A0A0F9PSB3_9ZZZZ</name>
<dbReference type="EMBL" id="LAZR01002622">
    <property type="protein sequence ID" value="KKN27597.1"/>
    <property type="molecule type" value="Genomic_DNA"/>
</dbReference>
<gene>
    <name evidence="1" type="ORF">LCGC14_0862840</name>
</gene>
<dbReference type="AlphaFoldDB" id="A0A0F9PSB3"/>
<proteinExistence type="predicted"/>